<name>A0AAV2BC70_9ARAC</name>
<dbReference type="AlphaFoldDB" id="A0AAV2BC70"/>
<keyword evidence="2" id="KW-1185">Reference proteome</keyword>
<organism evidence="1 2">
    <name type="scientific">Larinioides sclopetarius</name>
    <dbReference type="NCBI Taxonomy" id="280406"/>
    <lineage>
        <taxon>Eukaryota</taxon>
        <taxon>Metazoa</taxon>
        <taxon>Ecdysozoa</taxon>
        <taxon>Arthropoda</taxon>
        <taxon>Chelicerata</taxon>
        <taxon>Arachnida</taxon>
        <taxon>Araneae</taxon>
        <taxon>Araneomorphae</taxon>
        <taxon>Entelegynae</taxon>
        <taxon>Araneoidea</taxon>
        <taxon>Araneidae</taxon>
        <taxon>Larinioides</taxon>
    </lineage>
</organism>
<gene>
    <name evidence="1" type="ORF">LARSCL_LOCUS18385</name>
</gene>
<comment type="caution">
    <text evidence="1">The sequence shown here is derived from an EMBL/GenBank/DDBJ whole genome shotgun (WGS) entry which is preliminary data.</text>
</comment>
<evidence type="ECO:0000313" key="1">
    <source>
        <dbReference type="EMBL" id="CAL1293773.1"/>
    </source>
</evidence>
<dbReference type="EMBL" id="CAXIEN010000334">
    <property type="protein sequence ID" value="CAL1293773.1"/>
    <property type="molecule type" value="Genomic_DNA"/>
</dbReference>
<evidence type="ECO:0000313" key="2">
    <source>
        <dbReference type="Proteomes" id="UP001497382"/>
    </source>
</evidence>
<reference evidence="1 2" key="1">
    <citation type="submission" date="2024-04" db="EMBL/GenBank/DDBJ databases">
        <authorList>
            <person name="Rising A."/>
            <person name="Reimegard J."/>
            <person name="Sonavane S."/>
            <person name="Akerstrom W."/>
            <person name="Nylinder S."/>
            <person name="Hedman E."/>
            <person name="Kallberg Y."/>
        </authorList>
    </citation>
    <scope>NUCLEOTIDE SEQUENCE [LARGE SCALE GENOMIC DNA]</scope>
</reference>
<feature type="non-terminal residue" evidence="1">
    <location>
        <position position="1"/>
    </location>
</feature>
<sequence length="77" mass="9033">LFRHHFVCCVGRLAYVHQNLNFFTNQLLICLTRIHKKKNSWISFTRWKSEYSMQDENDGTLRCEGLSKSSGTNSAQH</sequence>
<dbReference type="Proteomes" id="UP001497382">
    <property type="component" value="Unassembled WGS sequence"/>
</dbReference>
<accession>A0AAV2BC70</accession>
<protein>
    <submittedName>
        <fullName evidence="1">Uncharacterized protein</fullName>
    </submittedName>
</protein>
<proteinExistence type="predicted"/>